<evidence type="ECO:0000313" key="16">
    <source>
        <dbReference type="Proteomes" id="UP001234343"/>
    </source>
</evidence>
<evidence type="ECO:0000256" key="5">
    <source>
        <dbReference type="ARBA" id="ARBA00022617"/>
    </source>
</evidence>
<evidence type="ECO:0000256" key="6">
    <source>
        <dbReference type="ARBA" id="ARBA00022692"/>
    </source>
</evidence>
<accession>A0ABT7SUN4</accession>
<keyword evidence="10" id="KW-0408">Iron</keyword>
<proteinExistence type="inferred from homology"/>
<evidence type="ECO:0000256" key="7">
    <source>
        <dbReference type="ARBA" id="ARBA00022723"/>
    </source>
</evidence>
<feature type="transmembrane region" description="Helical" evidence="13">
    <location>
        <begin position="147"/>
        <end position="165"/>
    </location>
</feature>
<feature type="domain" description="Cytochrome b561 bacterial/Ni-hydrogenase" evidence="14">
    <location>
        <begin position="6"/>
        <end position="180"/>
    </location>
</feature>
<organism evidence="15 16">
    <name type="scientific">Alteromonas arenosi</name>
    <dbReference type="NCBI Taxonomy" id="3055817"/>
    <lineage>
        <taxon>Bacteria</taxon>
        <taxon>Pseudomonadati</taxon>
        <taxon>Pseudomonadota</taxon>
        <taxon>Gammaproteobacteria</taxon>
        <taxon>Alteromonadales</taxon>
        <taxon>Alteromonadaceae</taxon>
        <taxon>Alteromonas/Salinimonas group</taxon>
        <taxon>Alteromonas</taxon>
    </lineage>
</organism>
<comment type="caution">
    <text evidence="15">The sequence shown here is derived from an EMBL/GenBank/DDBJ whole genome shotgun (WGS) entry which is preliminary data.</text>
</comment>
<dbReference type="Gene3D" id="1.20.950.20">
    <property type="entry name" value="Transmembrane di-heme cytochromes, Chain C"/>
    <property type="match status" value="2"/>
</dbReference>
<feature type="transmembrane region" description="Helical" evidence="13">
    <location>
        <begin position="45"/>
        <end position="66"/>
    </location>
</feature>
<evidence type="ECO:0000256" key="9">
    <source>
        <dbReference type="ARBA" id="ARBA00022989"/>
    </source>
</evidence>
<comment type="similarity">
    <text evidence="12">Belongs to the cytochrome b561 family.</text>
</comment>
<keyword evidence="3" id="KW-0813">Transport</keyword>
<keyword evidence="9 13" id="KW-1133">Transmembrane helix</keyword>
<evidence type="ECO:0000259" key="14">
    <source>
        <dbReference type="Pfam" id="PF01292"/>
    </source>
</evidence>
<dbReference type="Proteomes" id="UP001234343">
    <property type="component" value="Unassembled WGS sequence"/>
</dbReference>
<gene>
    <name evidence="15" type="ORF">QTP81_04750</name>
</gene>
<dbReference type="SUPFAM" id="SSF81342">
    <property type="entry name" value="Transmembrane di-heme cytochromes"/>
    <property type="match status" value="1"/>
</dbReference>
<feature type="transmembrane region" description="Helical" evidence="13">
    <location>
        <begin position="93"/>
        <end position="116"/>
    </location>
</feature>
<comment type="cofactor">
    <cofactor evidence="1">
        <name>heme b</name>
        <dbReference type="ChEBI" id="CHEBI:60344"/>
    </cofactor>
</comment>
<protein>
    <submittedName>
        <fullName evidence="15">Cytochrome b</fullName>
    </submittedName>
</protein>
<keyword evidence="4" id="KW-1003">Cell membrane</keyword>
<dbReference type="RefSeq" id="WP_289364089.1">
    <property type="nucleotide sequence ID" value="NZ_JAUCBP010000006.1"/>
</dbReference>
<dbReference type="EMBL" id="JAUCBP010000006">
    <property type="protein sequence ID" value="MDM7859903.1"/>
    <property type="molecule type" value="Genomic_DNA"/>
</dbReference>
<keyword evidence="8" id="KW-0249">Electron transport</keyword>
<evidence type="ECO:0000256" key="11">
    <source>
        <dbReference type="ARBA" id="ARBA00023136"/>
    </source>
</evidence>
<name>A0ABT7SUN4_9ALTE</name>
<evidence type="ECO:0000256" key="2">
    <source>
        <dbReference type="ARBA" id="ARBA00004651"/>
    </source>
</evidence>
<dbReference type="Pfam" id="PF01292">
    <property type="entry name" value="Ni_hydr_CYTB"/>
    <property type="match status" value="1"/>
</dbReference>
<feature type="transmembrane region" description="Helical" evidence="13">
    <location>
        <begin position="12"/>
        <end position="33"/>
    </location>
</feature>
<evidence type="ECO:0000256" key="13">
    <source>
        <dbReference type="SAM" id="Phobius"/>
    </source>
</evidence>
<evidence type="ECO:0000256" key="3">
    <source>
        <dbReference type="ARBA" id="ARBA00022448"/>
    </source>
</evidence>
<keyword evidence="16" id="KW-1185">Reference proteome</keyword>
<evidence type="ECO:0000256" key="1">
    <source>
        <dbReference type="ARBA" id="ARBA00001970"/>
    </source>
</evidence>
<keyword evidence="6 13" id="KW-0812">Transmembrane</keyword>
<evidence type="ECO:0000256" key="10">
    <source>
        <dbReference type="ARBA" id="ARBA00023004"/>
    </source>
</evidence>
<reference evidence="15 16" key="1">
    <citation type="submission" date="2023-06" db="EMBL/GenBank/DDBJ databases">
        <title>Alteromonas sp. ASW11-36 isolated from intertidal sand.</title>
        <authorList>
            <person name="Li Y."/>
        </authorList>
    </citation>
    <scope>NUCLEOTIDE SEQUENCE [LARGE SCALE GENOMIC DNA]</scope>
    <source>
        <strain evidence="15 16">ASW11-36</strain>
    </source>
</reference>
<keyword evidence="11 13" id="KW-0472">Membrane</keyword>
<evidence type="ECO:0000256" key="12">
    <source>
        <dbReference type="ARBA" id="ARBA00037975"/>
    </source>
</evidence>
<evidence type="ECO:0000256" key="8">
    <source>
        <dbReference type="ARBA" id="ARBA00022982"/>
    </source>
</evidence>
<evidence type="ECO:0000256" key="4">
    <source>
        <dbReference type="ARBA" id="ARBA00022475"/>
    </source>
</evidence>
<dbReference type="PANTHER" id="PTHR30529:SF1">
    <property type="entry name" value="CYTOCHROME B561 HOMOLOG 2"/>
    <property type="match status" value="1"/>
</dbReference>
<sequence>MSSPHRYHSIAIVLHWVIALALLFMFASGLYMVNVDISKAEQFRWFQIHKSAGVLMLWAIVLRLIVRWFSKQPSLPIEIPQNEHKQALWGHRLLYVALILMPLTGWMMVSASSFGLPTIVFDWFKWPHIPGVRGNETVESLARLSHWYIALAFMVFISIHIAAVVKHKYRDKVNLLPRMWWSRSQ</sequence>
<dbReference type="InterPro" id="IPR052168">
    <property type="entry name" value="Cytochrome_b561_oxidase"/>
</dbReference>
<dbReference type="InterPro" id="IPR011577">
    <property type="entry name" value="Cyt_b561_bac/Ni-Hgenase"/>
</dbReference>
<comment type="subcellular location">
    <subcellularLocation>
        <location evidence="2">Cell membrane</location>
        <topology evidence="2">Multi-pass membrane protein</topology>
    </subcellularLocation>
</comment>
<evidence type="ECO:0000313" key="15">
    <source>
        <dbReference type="EMBL" id="MDM7859903.1"/>
    </source>
</evidence>
<keyword evidence="5" id="KW-0349">Heme</keyword>
<dbReference type="InterPro" id="IPR016174">
    <property type="entry name" value="Di-haem_cyt_TM"/>
</dbReference>
<keyword evidence="7" id="KW-0479">Metal-binding</keyword>
<dbReference type="PANTHER" id="PTHR30529">
    <property type="entry name" value="CYTOCHROME B561"/>
    <property type="match status" value="1"/>
</dbReference>